<evidence type="ECO:0000256" key="1">
    <source>
        <dbReference type="ARBA" id="ARBA00001917"/>
    </source>
</evidence>
<keyword evidence="7" id="KW-1185">Reference proteome</keyword>
<evidence type="ECO:0000256" key="3">
    <source>
        <dbReference type="ARBA" id="ARBA00022643"/>
    </source>
</evidence>
<comment type="caution">
    <text evidence="6">The sequence shown here is derived from an EMBL/GenBank/DDBJ whole genome shotgun (WGS) entry which is preliminary data.</text>
</comment>
<evidence type="ECO:0000256" key="2">
    <source>
        <dbReference type="ARBA" id="ARBA00022630"/>
    </source>
</evidence>
<keyword evidence="2" id="KW-0285">Flavoprotein</keyword>
<name>A0ABV3ZIF9_9BACT</name>
<evidence type="ECO:0000313" key="6">
    <source>
        <dbReference type="EMBL" id="MEX6689647.1"/>
    </source>
</evidence>
<keyword evidence="3" id="KW-0288">FMN</keyword>
<dbReference type="PANTHER" id="PTHR33798:SF5">
    <property type="entry name" value="FLAVIN REDUCTASE LIKE DOMAIN-CONTAINING PROTEIN"/>
    <property type="match status" value="1"/>
</dbReference>
<proteinExistence type="inferred from homology"/>
<gene>
    <name evidence="6" type="ORF">QTN47_19235</name>
</gene>
<evidence type="ECO:0000313" key="7">
    <source>
        <dbReference type="Proteomes" id="UP001560573"/>
    </source>
</evidence>
<organism evidence="6 7">
    <name type="scientific">Danxiaibacter flavus</name>
    <dbReference type="NCBI Taxonomy" id="3049108"/>
    <lineage>
        <taxon>Bacteria</taxon>
        <taxon>Pseudomonadati</taxon>
        <taxon>Bacteroidota</taxon>
        <taxon>Chitinophagia</taxon>
        <taxon>Chitinophagales</taxon>
        <taxon>Chitinophagaceae</taxon>
        <taxon>Danxiaibacter</taxon>
    </lineage>
</organism>
<dbReference type="InterPro" id="IPR012349">
    <property type="entry name" value="Split_barrel_FMN-bd"/>
</dbReference>
<reference evidence="6 7" key="1">
    <citation type="submission" date="2023-07" db="EMBL/GenBank/DDBJ databases">
        <authorList>
            <person name="Lian W.-H."/>
        </authorList>
    </citation>
    <scope>NUCLEOTIDE SEQUENCE [LARGE SCALE GENOMIC DNA]</scope>
    <source>
        <strain evidence="6 7">SYSU DXS3180</strain>
    </source>
</reference>
<dbReference type="PANTHER" id="PTHR33798">
    <property type="entry name" value="FLAVOPROTEIN OXYGENASE"/>
    <property type="match status" value="1"/>
</dbReference>
<feature type="domain" description="Flavin reductase like" evidence="5">
    <location>
        <begin position="21"/>
        <end position="176"/>
    </location>
</feature>
<dbReference type="Pfam" id="PF01613">
    <property type="entry name" value="Flavin_Reduct"/>
    <property type="match status" value="1"/>
</dbReference>
<evidence type="ECO:0000256" key="4">
    <source>
        <dbReference type="ARBA" id="ARBA00038054"/>
    </source>
</evidence>
<evidence type="ECO:0000259" key="5">
    <source>
        <dbReference type="SMART" id="SM00903"/>
    </source>
</evidence>
<dbReference type="Gene3D" id="2.30.110.10">
    <property type="entry name" value="Electron Transport, Fmn-binding Protein, Chain A"/>
    <property type="match status" value="1"/>
</dbReference>
<comment type="similarity">
    <text evidence="4">Belongs to the flavoredoxin family.</text>
</comment>
<dbReference type="GO" id="GO:0016491">
    <property type="term" value="F:oxidoreductase activity"/>
    <property type="evidence" value="ECO:0007669"/>
    <property type="project" value="UniProtKB-KW"/>
</dbReference>
<accession>A0ABV3ZIF9</accession>
<dbReference type="EC" id="1.5.1.-" evidence="6"/>
<dbReference type="InterPro" id="IPR002563">
    <property type="entry name" value="Flavin_Rdtase-like_dom"/>
</dbReference>
<dbReference type="EMBL" id="JAULBC010000006">
    <property type="protein sequence ID" value="MEX6689647.1"/>
    <property type="molecule type" value="Genomic_DNA"/>
</dbReference>
<dbReference type="Proteomes" id="UP001560573">
    <property type="component" value="Unassembled WGS sequence"/>
</dbReference>
<dbReference type="SMART" id="SM00903">
    <property type="entry name" value="Flavin_Reduct"/>
    <property type="match status" value="1"/>
</dbReference>
<comment type="cofactor">
    <cofactor evidence="1">
        <name>FMN</name>
        <dbReference type="ChEBI" id="CHEBI:58210"/>
    </cofactor>
</comment>
<sequence length="307" mass="34262">MLLNLKDLNAASRQRYLQHAVAPRPIAFASTIGKDGAINLSPFSFFNLFSTNPPIVIFSPCRRVRDNTVKHTLLNVMEVPEVAINIVDINMVQQVSLSSCEYERGVNEFRKAGFTEEASVYIKPPLVKESKVKFECKVLEIKHLGIEGGAGNLIFCEIICMHIAEEILDEQGMIDPRKLNQVARLGDNWYAVVTSDNLFEVEKPNVRLGIGIDALPAFIRNSKILTGNQLGKLANVSVLPEADPAFADEQVTTMLMHLAHHNKMNKLETYIGELLNEDKVSDAWQVILLLLKSIEPKTQSAKPANER</sequence>
<keyword evidence="6" id="KW-0560">Oxidoreductase</keyword>
<dbReference type="RefSeq" id="WP_369331054.1">
    <property type="nucleotide sequence ID" value="NZ_JAULBC010000006.1"/>
</dbReference>
<protein>
    <submittedName>
        <fullName evidence="6">Flavin reductase family protein</fullName>
        <ecNumber evidence="6">1.5.1.-</ecNumber>
    </submittedName>
</protein>
<dbReference type="SUPFAM" id="SSF50475">
    <property type="entry name" value="FMN-binding split barrel"/>
    <property type="match status" value="1"/>
</dbReference>